<dbReference type="SMART" id="SM01118">
    <property type="entry name" value="CYTH"/>
    <property type="match status" value="1"/>
</dbReference>
<dbReference type="PIRSF" id="PIRSF016487">
    <property type="entry name" value="CYTH_UCP016487"/>
    <property type="match status" value="1"/>
</dbReference>
<protein>
    <submittedName>
        <fullName evidence="2">CYTH domain-containing protein</fullName>
    </submittedName>
</protein>
<reference evidence="3" key="1">
    <citation type="journal article" date="2019" name="Int. J. Syst. Evol. Microbiol.">
        <title>The Global Catalogue of Microorganisms (GCM) 10K type strain sequencing project: providing services to taxonomists for standard genome sequencing and annotation.</title>
        <authorList>
            <consortium name="The Broad Institute Genomics Platform"/>
            <consortium name="The Broad Institute Genome Sequencing Center for Infectious Disease"/>
            <person name="Wu L."/>
            <person name="Ma J."/>
        </authorList>
    </citation>
    <scope>NUCLEOTIDE SEQUENCE [LARGE SCALE GENOMIC DNA]</scope>
    <source>
        <strain evidence="3">JCM 30331</strain>
    </source>
</reference>
<keyword evidence="3" id="KW-1185">Reference proteome</keyword>
<dbReference type="Proteomes" id="UP000647587">
    <property type="component" value="Unassembled WGS sequence"/>
</dbReference>
<comment type="caution">
    <text evidence="2">The sequence shown here is derived from an EMBL/GenBank/DDBJ whole genome shotgun (WGS) entry which is preliminary data.</text>
</comment>
<dbReference type="InterPro" id="IPR012042">
    <property type="entry name" value="NeuTTM/CthTTM-like"/>
</dbReference>
<dbReference type="CDD" id="cd07891">
    <property type="entry name" value="CYTH-like_CthTTM-like_1"/>
    <property type="match status" value="1"/>
</dbReference>
<organism evidence="2 3">
    <name type="scientific">Deinococcus malanensis</name>
    <dbReference type="NCBI Taxonomy" id="1706855"/>
    <lineage>
        <taxon>Bacteria</taxon>
        <taxon>Thermotogati</taxon>
        <taxon>Deinococcota</taxon>
        <taxon>Deinococci</taxon>
        <taxon>Deinococcales</taxon>
        <taxon>Deinococcaceae</taxon>
        <taxon>Deinococcus</taxon>
    </lineage>
</organism>
<dbReference type="InterPro" id="IPR033469">
    <property type="entry name" value="CYTH-like_dom_sf"/>
</dbReference>
<gene>
    <name evidence="2" type="ORF">GCM10008955_11340</name>
</gene>
<evidence type="ECO:0000313" key="3">
    <source>
        <dbReference type="Proteomes" id="UP000647587"/>
    </source>
</evidence>
<evidence type="ECO:0000313" key="2">
    <source>
        <dbReference type="EMBL" id="GGK19643.1"/>
    </source>
</evidence>
<feature type="domain" description="CYTH" evidence="1">
    <location>
        <begin position="1"/>
        <end position="122"/>
    </location>
</feature>
<dbReference type="EMBL" id="BMPP01000004">
    <property type="protein sequence ID" value="GGK19643.1"/>
    <property type="molecule type" value="Genomic_DNA"/>
</dbReference>
<dbReference type="InterPro" id="IPR023577">
    <property type="entry name" value="CYTH_domain"/>
</dbReference>
<name>A0ABQ2ETC4_9DEIO</name>
<dbReference type="PANTHER" id="PTHR40114:SF1">
    <property type="entry name" value="SLR0698 PROTEIN"/>
    <property type="match status" value="1"/>
</dbReference>
<accession>A0ABQ2ETC4</accession>
<evidence type="ECO:0000259" key="1">
    <source>
        <dbReference type="PROSITE" id="PS51707"/>
    </source>
</evidence>
<dbReference type="PANTHER" id="PTHR40114">
    <property type="entry name" value="SLR0698 PROTEIN"/>
    <property type="match status" value="1"/>
</dbReference>
<proteinExistence type="predicted"/>
<dbReference type="SUPFAM" id="SSF55154">
    <property type="entry name" value="CYTH-like phosphatases"/>
    <property type="match status" value="1"/>
</dbReference>
<dbReference type="Pfam" id="PF01928">
    <property type="entry name" value="CYTH"/>
    <property type="match status" value="1"/>
</dbReference>
<sequence length="129" mass="14581">MQGYLSQDPEHTVRVRLQGDRAWLTIKGATQGLTRAEYEYPIPPGDAAQMLRTLATSALSKRRFRVTVGRHTWDVDEFGGSLSGLILAEVELEREDEAFERPDWLGEEVSFDPRYFNSALARAGTVPQR</sequence>
<dbReference type="Gene3D" id="2.40.320.10">
    <property type="entry name" value="Hypothetical Protein Pfu-838710-001"/>
    <property type="match status" value="1"/>
</dbReference>
<dbReference type="PROSITE" id="PS51707">
    <property type="entry name" value="CYTH"/>
    <property type="match status" value="1"/>
</dbReference>